<reference evidence="1" key="1">
    <citation type="submission" date="2021-05" db="EMBL/GenBank/DDBJ databases">
        <authorList>
            <person name="Pan Q."/>
            <person name="Jouanno E."/>
            <person name="Zahm M."/>
            <person name="Klopp C."/>
            <person name="Cabau C."/>
            <person name="Louis A."/>
            <person name="Berthelot C."/>
            <person name="Parey E."/>
            <person name="Roest Crollius H."/>
            <person name="Montfort J."/>
            <person name="Robinson-Rechavi M."/>
            <person name="Bouchez O."/>
            <person name="Lampietro C."/>
            <person name="Lopez Roques C."/>
            <person name="Donnadieu C."/>
            <person name="Postlethwait J."/>
            <person name="Bobe J."/>
            <person name="Dillon D."/>
            <person name="Chandos A."/>
            <person name="von Hippel F."/>
            <person name="Guiguen Y."/>
        </authorList>
    </citation>
    <scope>NUCLEOTIDE SEQUENCE</scope>
    <source>
        <strain evidence="1">YG-Jan2019</strain>
    </source>
</reference>
<gene>
    <name evidence="1" type="ORF">DPEC_G00193670</name>
</gene>
<protein>
    <submittedName>
        <fullName evidence="1">Uncharacterized protein</fullName>
    </submittedName>
</protein>
<evidence type="ECO:0000313" key="2">
    <source>
        <dbReference type="Proteomes" id="UP001157502"/>
    </source>
</evidence>
<comment type="caution">
    <text evidence="1">The sequence shown here is derived from an EMBL/GenBank/DDBJ whole genome shotgun (WGS) entry which is preliminary data.</text>
</comment>
<evidence type="ECO:0000313" key="1">
    <source>
        <dbReference type="EMBL" id="KAJ7999368.1"/>
    </source>
</evidence>
<organism evidence="1 2">
    <name type="scientific">Dallia pectoralis</name>
    <name type="common">Alaska blackfish</name>
    <dbReference type="NCBI Taxonomy" id="75939"/>
    <lineage>
        <taxon>Eukaryota</taxon>
        <taxon>Metazoa</taxon>
        <taxon>Chordata</taxon>
        <taxon>Craniata</taxon>
        <taxon>Vertebrata</taxon>
        <taxon>Euteleostomi</taxon>
        <taxon>Actinopterygii</taxon>
        <taxon>Neopterygii</taxon>
        <taxon>Teleostei</taxon>
        <taxon>Protacanthopterygii</taxon>
        <taxon>Esociformes</taxon>
        <taxon>Umbridae</taxon>
        <taxon>Dallia</taxon>
    </lineage>
</organism>
<accession>A0ACC2G6I7</accession>
<dbReference type="Proteomes" id="UP001157502">
    <property type="component" value="Chromosome 16"/>
</dbReference>
<proteinExistence type="predicted"/>
<sequence>MLQSIVSILMVLLGLARALGAQTDLPEAVDYTRNILTANQDSDEMLTEGDLVIPRTRNAMVCMMGGNSCLWKKGSDGHVLVPYVIEDNRFSPSDKEKIKTALVSFHDHTCVRFVPRGNQQDYLSYESQRGCFSGLGRTGGRQTVSLNSVGCIFNGIIQHETLHALGFQHEHTRSDRDQFVTINWSNIDRLDADNFERQVTNNLNTPYDYDSVMHYGRTAFSVNGKDTIATIPNPNVPIGQRAEMSPIDIQRVNKLYDCKL</sequence>
<dbReference type="EMBL" id="CM055743">
    <property type="protein sequence ID" value="KAJ7999368.1"/>
    <property type="molecule type" value="Genomic_DNA"/>
</dbReference>
<name>A0ACC2G6I7_DALPE</name>
<keyword evidence="2" id="KW-1185">Reference proteome</keyword>